<dbReference type="InterPro" id="IPR034641">
    <property type="entry name" value="RGL11"/>
</dbReference>
<feature type="signal peptide" evidence="1">
    <location>
        <begin position="1"/>
        <end position="21"/>
    </location>
</feature>
<evidence type="ECO:0000313" key="4">
    <source>
        <dbReference type="EMBL" id="MDY7260076.1"/>
    </source>
</evidence>
<gene>
    <name evidence="4" type="ORF">QHG74_20400</name>
</gene>
<evidence type="ECO:0000256" key="1">
    <source>
        <dbReference type="SAM" id="SignalP"/>
    </source>
</evidence>
<name>A0ABU5HVD2_9BACE</name>
<dbReference type="PANTHER" id="PTHR43118">
    <property type="entry name" value="RHAMNOGALACTURONAN LYASE (EUROFUNG)"/>
    <property type="match status" value="1"/>
</dbReference>
<dbReference type="CDD" id="cd10318">
    <property type="entry name" value="RGL11"/>
    <property type="match status" value="1"/>
</dbReference>
<evidence type="ECO:0000259" key="2">
    <source>
        <dbReference type="Pfam" id="PF18370"/>
    </source>
</evidence>
<feature type="domain" description="Rhamnogalacturonan I lyase beta-sheet" evidence="2">
    <location>
        <begin position="30"/>
        <end position="104"/>
    </location>
</feature>
<keyword evidence="4" id="KW-0456">Lyase</keyword>
<evidence type="ECO:0000313" key="5">
    <source>
        <dbReference type="Proteomes" id="UP001292913"/>
    </source>
</evidence>
<dbReference type="Proteomes" id="UP001292913">
    <property type="component" value="Unassembled WGS sequence"/>
</dbReference>
<evidence type="ECO:0000259" key="3">
    <source>
        <dbReference type="Pfam" id="PF21348"/>
    </source>
</evidence>
<comment type="caution">
    <text evidence="4">The sequence shown here is derived from an EMBL/GenBank/DDBJ whole genome shotgun (WGS) entry which is preliminary data.</text>
</comment>
<dbReference type="InterPro" id="IPR049366">
    <property type="entry name" value="RGL11_C"/>
</dbReference>
<protein>
    <submittedName>
        <fullName evidence="4">Rhamnogalacturonan lyase</fullName>
    </submittedName>
</protein>
<sequence>MKCITLYFSFCLIAISSIAQPNYDFSKLKRERLGRGVIAIRENPSTVAVSWRYLSSDPMNESFDIYRNGEKINNHPLKDATFFQDAYTGTESVLYTVKAREGKTESSYQLPANAPSGYLNIPLNRPEDGTTPLGQNYFYTPNDASIGDVDGDGEYEIILKWDPSNAHDNSHDGYTGEVYVDCYKLSGKLLWRINLGRNIRAGAHYTQFMVFDFDGDGKAEVVMKTADGTVDGTGKVIGDAQADYRSEQGRILTGPEYLTVFNGLTGEAMQTIDYVPERGNLMDWGDSRGNRSDRFLACVAYLDGIHPSVVMCRGYYTRTVLAAFDWDGKELKQRWVFDSNNPGCEDYAGQGNHNLRVGDVDGDGCDEIIYGSCAIDHNGKGLYTTKMGHGDAIHLTHFDPSRKGLQVWDCHENKRDGSTYRDAATGEILFQIKDSTDVGRCMAADIDPTQPGVEMWSVASGGIRNVKGEVVKDRVRGLSCNMAVWWDGDLLRELLDRNRISKYNWEKGICERIAIFEGTLSNNGTKANPCLQGDIVGDWREEVLMRTADNTALRLYVSTIPTDYRFHTFLEDPIYRISIATQNVAYNQPTQPGFYFGPELQGTVFRGCKIPKK</sequence>
<dbReference type="Pfam" id="PF21348">
    <property type="entry name" value="RGL11_C"/>
    <property type="match status" value="1"/>
</dbReference>
<proteinExistence type="predicted"/>
<feature type="chain" id="PRO_5046826383" evidence="1">
    <location>
        <begin position="22"/>
        <end position="613"/>
    </location>
</feature>
<accession>A0ABU5HVD2</accession>
<dbReference type="RefSeq" id="WP_217721960.1">
    <property type="nucleotide sequence ID" value="NZ_JARZAK010000018.1"/>
</dbReference>
<organism evidence="4 5">
    <name type="scientific">Bacteroides vicugnae</name>
    <dbReference type="NCBI Taxonomy" id="3037989"/>
    <lineage>
        <taxon>Bacteria</taxon>
        <taxon>Pseudomonadati</taxon>
        <taxon>Bacteroidota</taxon>
        <taxon>Bacteroidia</taxon>
        <taxon>Bacteroidales</taxon>
        <taxon>Bacteroidaceae</taxon>
        <taxon>Bacteroides</taxon>
    </lineage>
</organism>
<keyword evidence="5" id="KW-1185">Reference proteome</keyword>
<keyword evidence="1" id="KW-0732">Signal</keyword>
<reference evidence="4 5" key="1">
    <citation type="submission" date="2023-04" db="EMBL/GenBank/DDBJ databases">
        <title>Bacteroides pacosi sp. nov., isolated from the fecal material of an alpaca.</title>
        <authorList>
            <person name="Miller S."/>
            <person name="Hendry M."/>
            <person name="King J."/>
            <person name="Sankaranarayanan K."/>
            <person name="Lawson P.A."/>
        </authorList>
    </citation>
    <scope>NUCLEOTIDE SEQUENCE [LARGE SCALE GENOMIC DNA]</scope>
    <source>
        <strain evidence="4 5">A2-P53</strain>
    </source>
</reference>
<dbReference type="EMBL" id="JARZAK010000018">
    <property type="protein sequence ID" value="MDY7260076.1"/>
    <property type="molecule type" value="Genomic_DNA"/>
</dbReference>
<dbReference type="GO" id="GO:0016829">
    <property type="term" value="F:lyase activity"/>
    <property type="evidence" value="ECO:0007669"/>
    <property type="project" value="UniProtKB-KW"/>
</dbReference>
<dbReference type="InterPro" id="IPR041624">
    <property type="entry name" value="RGI_lyase"/>
</dbReference>
<feature type="domain" description="Rhamnogalacturonan lyase family 11 C-terminal" evidence="3">
    <location>
        <begin position="118"/>
        <end position="601"/>
    </location>
</feature>
<dbReference type="PANTHER" id="PTHR43118:SF1">
    <property type="entry name" value="RHAMNOGALACTURONAN LYASE (EUROFUNG)"/>
    <property type="match status" value="1"/>
</dbReference>
<dbReference type="Pfam" id="PF18370">
    <property type="entry name" value="RGI_lyase"/>
    <property type="match status" value="1"/>
</dbReference>